<comment type="caution">
    <text evidence="1">The sequence shown here is derived from an EMBL/GenBank/DDBJ whole genome shotgun (WGS) entry which is preliminary data.</text>
</comment>
<dbReference type="Proteomes" id="UP001501074">
    <property type="component" value="Unassembled WGS sequence"/>
</dbReference>
<evidence type="ECO:0000313" key="1">
    <source>
        <dbReference type="EMBL" id="GAA3611606.1"/>
    </source>
</evidence>
<organism evidence="1 2">
    <name type="scientific">Kineosporia mesophila</name>
    <dbReference type="NCBI Taxonomy" id="566012"/>
    <lineage>
        <taxon>Bacteria</taxon>
        <taxon>Bacillati</taxon>
        <taxon>Actinomycetota</taxon>
        <taxon>Actinomycetes</taxon>
        <taxon>Kineosporiales</taxon>
        <taxon>Kineosporiaceae</taxon>
        <taxon>Kineosporia</taxon>
    </lineage>
</organism>
<proteinExistence type="predicted"/>
<evidence type="ECO:0000313" key="2">
    <source>
        <dbReference type="Proteomes" id="UP001501074"/>
    </source>
</evidence>
<protein>
    <submittedName>
        <fullName evidence="1">Uncharacterized protein</fullName>
    </submittedName>
</protein>
<accession>A0ABP6ZKI3</accession>
<keyword evidence="2" id="KW-1185">Reference proteome</keyword>
<name>A0ABP6ZKI3_9ACTN</name>
<sequence length="270" mass="28244">MLLLPRSARLAAWGTAVLADGADPAQAVRAVTRDDEPHQVTADFEVAATLGLPPAGSLLDLLLSLQRHGTPSLHVALPAPGDLLGLPGPPAFNEAAVDTGEAVLAGDGVNDPAGPAIGLTAEITEFGSVYEPGAMVTWKAQSVGRRRVTDIGSVADADRELRSALTEAVEELARLDVARWRDDAADRVAAIRDGGLETGMIPPTTPKRVVQVLSRAARVRAIVELASEDDGAAVTQAEAQRRSQALRRLDAVSRRAMVAAVNGIKEPEDD</sequence>
<dbReference type="EMBL" id="BAAAZO010000004">
    <property type="protein sequence ID" value="GAA3611606.1"/>
    <property type="molecule type" value="Genomic_DNA"/>
</dbReference>
<reference evidence="2" key="1">
    <citation type="journal article" date="2019" name="Int. J. Syst. Evol. Microbiol.">
        <title>The Global Catalogue of Microorganisms (GCM) 10K type strain sequencing project: providing services to taxonomists for standard genome sequencing and annotation.</title>
        <authorList>
            <consortium name="The Broad Institute Genomics Platform"/>
            <consortium name="The Broad Institute Genome Sequencing Center for Infectious Disease"/>
            <person name="Wu L."/>
            <person name="Ma J."/>
        </authorList>
    </citation>
    <scope>NUCLEOTIDE SEQUENCE [LARGE SCALE GENOMIC DNA]</scope>
    <source>
        <strain evidence="2">JCM 16902</strain>
    </source>
</reference>
<dbReference type="RefSeq" id="WP_231482169.1">
    <property type="nucleotide sequence ID" value="NZ_BAAAZO010000004.1"/>
</dbReference>
<gene>
    <name evidence="1" type="ORF">GCM10022223_29670</name>
</gene>